<proteinExistence type="predicted"/>
<dbReference type="SUPFAM" id="SSF52309">
    <property type="entry name" value="N-(deoxy)ribosyltransferase-like"/>
    <property type="match status" value="1"/>
</dbReference>
<dbReference type="OrthoDB" id="1149194at2"/>
<gene>
    <name evidence="1" type="ORF">CJD36_010215</name>
</gene>
<comment type="caution">
    <text evidence="1">The sequence shown here is derived from an EMBL/GenBank/DDBJ whole genome shotgun (WGS) entry which is preliminary data.</text>
</comment>
<evidence type="ECO:0000313" key="1">
    <source>
        <dbReference type="EMBL" id="PQJ10342.1"/>
    </source>
</evidence>
<keyword evidence="2" id="KW-1185">Reference proteome</keyword>
<organism evidence="1 2">
    <name type="scientific">Flavipsychrobacter stenotrophus</name>
    <dbReference type="NCBI Taxonomy" id="2077091"/>
    <lineage>
        <taxon>Bacteria</taxon>
        <taxon>Pseudomonadati</taxon>
        <taxon>Bacteroidota</taxon>
        <taxon>Chitinophagia</taxon>
        <taxon>Chitinophagales</taxon>
        <taxon>Chitinophagaceae</taxon>
        <taxon>Flavipsychrobacter</taxon>
    </lineage>
</organism>
<dbReference type="InterPro" id="IPR025518">
    <property type="entry name" value="DUF4406"/>
</dbReference>
<protein>
    <recommendedName>
        <fullName evidence="3">DUF4406 domain-containing protein</fullName>
    </recommendedName>
</protein>
<evidence type="ECO:0000313" key="2">
    <source>
        <dbReference type="Proteomes" id="UP000239872"/>
    </source>
</evidence>
<evidence type="ECO:0008006" key="3">
    <source>
        <dbReference type="Google" id="ProtNLM"/>
    </source>
</evidence>
<dbReference type="RefSeq" id="WP_105039070.1">
    <property type="nucleotide sequence ID" value="NZ_PPSL01000003.1"/>
</dbReference>
<dbReference type="Proteomes" id="UP000239872">
    <property type="component" value="Unassembled WGS sequence"/>
</dbReference>
<name>A0A2S7STT9_9BACT</name>
<sequence length="96" mass="10978">MNRTAYVAGKITGLPKEDVQSKFDQLTSRLTGMGYNVINPVCVLDDTRNWNDAVRSDIKQMLECDEVHLLPDWQESRGAQLERDIALRLGMQVVYH</sequence>
<dbReference type="Pfam" id="PF14359">
    <property type="entry name" value="DUF4406"/>
    <property type="match status" value="1"/>
</dbReference>
<dbReference type="EMBL" id="PPSL01000003">
    <property type="protein sequence ID" value="PQJ10342.1"/>
    <property type="molecule type" value="Genomic_DNA"/>
</dbReference>
<dbReference type="AlphaFoldDB" id="A0A2S7STT9"/>
<dbReference type="Gene3D" id="3.40.50.10400">
    <property type="entry name" value="Hypothetical protein PA1492"/>
    <property type="match status" value="1"/>
</dbReference>
<accession>A0A2S7STT9</accession>
<reference evidence="1 2" key="1">
    <citation type="submission" date="2018-01" db="EMBL/GenBank/DDBJ databases">
        <title>A novel member of the phylum Bacteroidetes isolated from glacier ice.</title>
        <authorList>
            <person name="Liu Q."/>
            <person name="Xin Y.-H."/>
        </authorList>
    </citation>
    <scope>NUCLEOTIDE SEQUENCE [LARGE SCALE GENOMIC DNA]</scope>
    <source>
        <strain evidence="1 2">RB1R16</strain>
    </source>
</reference>